<dbReference type="Gene3D" id="3.40.50.150">
    <property type="entry name" value="Vaccinia Virus protein VP39"/>
    <property type="match status" value="1"/>
</dbReference>
<dbReference type="SUPFAM" id="SSF53335">
    <property type="entry name" value="S-adenosyl-L-methionine-dependent methyltransferases"/>
    <property type="match status" value="1"/>
</dbReference>
<dbReference type="Proteomes" id="UP000077248">
    <property type="component" value="Unassembled WGS sequence"/>
</dbReference>
<keyword evidence="1" id="KW-0489">Methyltransferase</keyword>
<name>A0A177D6R6_ALTAL</name>
<dbReference type="GeneID" id="29115594"/>
<reference evidence="1 2" key="1">
    <citation type="submission" date="2016-05" db="EMBL/GenBank/DDBJ databases">
        <title>Comparative analysis of secretome profiles of manganese(II)-oxidizing ascomycete fungi.</title>
        <authorList>
            <consortium name="DOE Joint Genome Institute"/>
            <person name="Zeiner C.A."/>
            <person name="Purvine S.O."/>
            <person name="Zink E.M."/>
            <person name="Wu S."/>
            <person name="Pasa-Tolic L."/>
            <person name="Chaput D.L."/>
            <person name="Haridas S."/>
            <person name="Grigoriev I.V."/>
            <person name="Santelli C.M."/>
            <person name="Hansel C.M."/>
        </authorList>
    </citation>
    <scope>NUCLEOTIDE SEQUENCE [LARGE SCALE GENOMIC DNA]</scope>
    <source>
        <strain evidence="1 2">SRC1lrK2f</strain>
    </source>
</reference>
<evidence type="ECO:0000313" key="1">
    <source>
        <dbReference type="EMBL" id="OAG15404.1"/>
    </source>
</evidence>
<sequence>MPSSTSISKTGLNDDNVIFAANEDEVQRLDKQHKVVYSAMPQLVLAPIDLGAGGYRVLDQATGSGIWLRDVRQAAGGASNTWIGTDIEDSYFPKETPNDTSYHHQSMTEPWPLQWQGTFDLVHSRMALPGVGLSSLEDAVMNLVKLVKPGGWIQLVEMQWQDWDAGPVLQEFQQAMRQLVGMVTNGQGVDMRKSLTALFEKAGLTKIQHAIIDVPVGFKAKDDVRELSLQSMFATASFATATLKTLQPVELEADIDSLPARLVGELRKTGGSYKLFALWAQKPEFC</sequence>
<dbReference type="InterPro" id="IPR029063">
    <property type="entry name" value="SAM-dependent_MTases_sf"/>
</dbReference>
<dbReference type="GO" id="GO:0008168">
    <property type="term" value="F:methyltransferase activity"/>
    <property type="evidence" value="ECO:0007669"/>
    <property type="project" value="UniProtKB-KW"/>
</dbReference>
<dbReference type="KEGG" id="aalt:CC77DRAFT_1099337"/>
<evidence type="ECO:0000313" key="2">
    <source>
        <dbReference type="Proteomes" id="UP000077248"/>
    </source>
</evidence>
<accession>A0A177D6R6</accession>
<keyword evidence="2" id="KW-1185">Reference proteome</keyword>
<protein>
    <submittedName>
        <fullName evidence="1">S-adenosyl-L-methionine-dependent methyltransferase</fullName>
    </submittedName>
</protein>
<dbReference type="VEuPathDB" id="FungiDB:CC77DRAFT_1099337"/>
<dbReference type="RefSeq" id="XP_018380825.1">
    <property type="nucleotide sequence ID" value="XM_018530000.1"/>
</dbReference>
<dbReference type="EMBL" id="KV441494">
    <property type="protein sequence ID" value="OAG15404.1"/>
    <property type="molecule type" value="Genomic_DNA"/>
</dbReference>
<proteinExistence type="predicted"/>
<dbReference type="OMA" id="PAMTDFA"/>
<gene>
    <name evidence="1" type="ORF">CC77DRAFT_1099337</name>
</gene>
<dbReference type="GO" id="GO:0032259">
    <property type="term" value="P:methylation"/>
    <property type="evidence" value="ECO:0007669"/>
    <property type="project" value="UniProtKB-KW"/>
</dbReference>
<dbReference type="Pfam" id="PF13489">
    <property type="entry name" value="Methyltransf_23"/>
    <property type="match status" value="1"/>
</dbReference>
<organism evidence="1 2">
    <name type="scientific">Alternaria alternata</name>
    <name type="common">Alternaria rot fungus</name>
    <name type="synonym">Torula alternata</name>
    <dbReference type="NCBI Taxonomy" id="5599"/>
    <lineage>
        <taxon>Eukaryota</taxon>
        <taxon>Fungi</taxon>
        <taxon>Dikarya</taxon>
        <taxon>Ascomycota</taxon>
        <taxon>Pezizomycotina</taxon>
        <taxon>Dothideomycetes</taxon>
        <taxon>Pleosporomycetidae</taxon>
        <taxon>Pleosporales</taxon>
        <taxon>Pleosporineae</taxon>
        <taxon>Pleosporaceae</taxon>
        <taxon>Alternaria</taxon>
        <taxon>Alternaria sect. Alternaria</taxon>
        <taxon>Alternaria alternata complex</taxon>
    </lineage>
</organism>
<dbReference type="AlphaFoldDB" id="A0A177D6R6"/>
<keyword evidence="1" id="KW-0808">Transferase</keyword>